<name>A0A0R0L6S4_SOYBN</name>
<dbReference type="EMBL" id="CM000835">
    <property type="protein sequence ID" value="KRH72699.1"/>
    <property type="molecule type" value="Genomic_DNA"/>
</dbReference>
<organism evidence="1">
    <name type="scientific">Glycine max</name>
    <name type="common">Soybean</name>
    <name type="synonym">Glycine hispida</name>
    <dbReference type="NCBI Taxonomy" id="3847"/>
    <lineage>
        <taxon>Eukaryota</taxon>
        <taxon>Viridiplantae</taxon>
        <taxon>Streptophyta</taxon>
        <taxon>Embryophyta</taxon>
        <taxon>Tracheophyta</taxon>
        <taxon>Spermatophyta</taxon>
        <taxon>Magnoliopsida</taxon>
        <taxon>eudicotyledons</taxon>
        <taxon>Gunneridae</taxon>
        <taxon>Pentapetalae</taxon>
        <taxon>rosids</taxon>
        <taxon>fabids</taxon>
        <taxon>Fabales</taxon>
        <taxon>Fabaceae</taxon>
        <taxon>Papilionoideae</taxon>
        <taxon>50 kb inversion clade</taxon>
        <taxon>NPAAA clade</taxon>
        <taxon>indigoferoid/millettioid clade</taxon>
        <taxon>Phaseoleae</taxon>
        <taxon>Glycine</taxon>
        <taxon>Glycine subgen. Soja</taxon>
    </lineage>
</organism>
<reference evidence="1 2" key="1">
    <citation type="journal article" date="2010" name="Nature">
        <title>Genome sequence of the palaeopolyploid soybean.</title>
        <authorList>
            <person name="Schmutz J."/>
            <person name="Cannon S.B."/>
            <person name="Schlueter J."/>
            <person name="Ma J."/>
            <person name="Mitros T."/>
            <person name="Nelson W."/>
            <person name="Hyten D.L."/>
            <person name="Song Q."/>
            <person name="Thelen J.J."/>
            <person name="Cheng J."/>
            <person name="Xu D."/>
            <person name="Hellsten U."/>
            <person name="May G.D."/>
            <person name="Yu Y."/>
            <person name="Sakurai T."/>
            <person name="Umezawa T."/>
            <person name="Bhattacharyya M.K."/>
            <person name="Sandhu D."/>
            <person name="Valliyodan B."/>
            <person name="Lindquist E."/>
            <person name="Peto M."/>
            <person name="Grant D."/>
            <person name="Shu S."/>
            <person name="Goodstein D."/>
            <person name="Barry K."/>
            <person name="Futrell-Griggs M."/>
            <person name="Abernathy B."/>
            <person name="Du J."/>
            <person name="Tian Z."/>
            <person name="Zhu L."/>
            <person name="Gill N."/>
            <person name="Joshi T."/>
            <person name="Libault M."/>
            <person name="Sethuraman A."/>
            <person name="Zhang X.-C."/>
            <person name="Shinozaki K."/>
            <person name="Nguyen H.T."/>
            <person name="Wing R.A."/>
            <person name="Cregan P."/>
            <person name="Specht J."/>
            <person name="Grimwood J."/>
            <person name="Rokhsar D."/>
            <person name="Stacey G."/>
            <person name="Shoemaker R.C."/>
            <person name="Jackson S.A."/>
        </authorList>
    </citation>
    <scope>NUCLEOTIDE SEQUENCE</scope>
    <source>
        <strain evidence="2">cv. Williams 82</strain>
        <tissue evidence="1">Callus</tissue>
    </source>
</reference>
<dbReference type="InterPro" id="IPR044730">
    <property type="entry name" value="RNase_H-like_dom_plant"/>
</dbReference>
<evidence type="ECO:0000313" key="1">
    <source>
        <dbReference type="EMBL" id="KRH72699.1"/>
    </source>
</evidence>
<dbReference type="SMR" id="A0A0R0L6S4"/>
<protein>
    <recommendedName>
        <fullName evidence="4">RNase H type-1 domain-containing protein</fullName>
    </recommendedName>
</protein>
<evidence type="ECO:0008006" key="4">
    <source>
        <dbReference type="Google" id="ProtNLM"/>
    </source>
</evidence>
<sequence>MIKSNGDIAFNCDDAVVHAGSVVACGKVTKGHPYEFIYGFGAKLKGCLVLETKLWGILIGMKMVWARGFRRITVQANFLNAINLM</sequence>
<evidence type="ECO:0000313" key="3">
    <source>
        <dbReference type="Proteomes" id="UP000008827"/>
    </source>
</evidence>
<proteinExistence type="predicted"/>
<dbReference type="InParanoid" id="A0A0R0L6S4"/>
<dbReference type="Gramene" id="KRH72699">
    <property type="protein sequence ID" value="KRH72699"/>
    <property type="gene ID" value="GLYMA_02G227800"/>
</dbReference>
<dbReference type="CDD" id="cd06222">
    <property type="entry name" value="RNase_H_like"/>
    <property type="match status" value="1"/>
</dbReference>
<dbReference type="EnsemblPlants" id="KRH72699">
    <property type="protein sequence ID" value="KRH72699"/>
    <property type="gene ID" value="GLYMA_02G227800"/>
</dbReference>
<accession>A0A0R0L6S4</accession>
<reference evidence="2" key="2">
    <citation type="submission" date="2018-02" db="UniProtKB">
        <authorList>
            <consortium name="EnsemblPlants"/>
        </authorList>
    </citation>
    <scope>IDENTIFICATION</scope>
    <source>
        <strain evidence="2">Williams 82</strain>
    </source>
</reference>
<evidence type="ECO:0000313" key="2">
    <source>
        <dbReference type="EnsemblPlants" id="KRH72699"/>
    </source>
</evidence>
<dbReference type="Proteomes" id="UP000008827">
    <property type="component" value="Chromosome 2"/>
</dbReference>
<gene>
    <name evidence="1" type="ORF">GLYMA_02G227800</name>
</gene>
<reference evidence="1" key="3">
    <citation type="submission" date="2018-07" db="EMBL/GenBank/DDBJ databases">
        <title>WGS assembly of Glycine max.</title>
        <authorList>
            <person name="Schmutz J."/>
            <person name="Cannon S."/>
            <person name="Schlueter J."/>
            <person name="Ma J."/>
            <person name="Mitros T."/>
            <person name="Nelson W."/>
            <person name="Hyten D."/>
            <person name="Song Q."/>
            <person name="Thelen J."/>
            <person name="Cheng J."/>
            <person name="Xu D."/>
            <person name="Hellsten U."/>
            <person name="May G."/>
            <person name="Yu Y."/>
            <person name="Sakurai T."/>
            <person name="Umezawa T."/>
            <person name="Bhattacharyya M."/>
            <person name="Sandhu D."/>
            <person name="Valliyodan B."/>
            <person name="Lindquist E."/>
            <person name="Peto M."/>
            <person name="Grant D."/>
            <person name="Shu S."/>
            <person name="Goodstein D."/>
            <person name="Barry K."/>
            <person name="Futrell-Griggs M."/>
            <person name="Abernathy B."/>
            <person name="Du J."/>
            <person name="Tian Z."/>
            <person name="Zhu L."/>
            <person name="Gill N."/>
            <person name="Joshi T."/>
            <person name="Libault M."/>
            <person name="Sethuraman A."/>
            <person name="Zhang X."/>
            <person name="Shinozaki K."/>
            <person name="Nguyen H."/>
            <person name="Wing R."/>
            <person name="Cregan P."/>
            <person name="Specht J."/>
            <person name="Grimwood J."/>
            <person name="Rokhsar D."/>
            <person name="Stacey G."/>
            <person name="Shoemaker R."/>
            <person name="Jackson S."/>
        </authorList>
    </citation>
    <scope>NUCLEOTIDE SEQUENCE</scope>
    <source>
        <tissue evidence="1">Callus</tissue>
    </source>
</reference>
<keyword evidence="3" id="KW-1185">Reference proteome</keyword>
<dbReference type="AlphaFoldDB" id="A0A0R0L6S4"/>
<dbReference type="PROSITE" id="PS51257">
    <property type="entry name" value="PROKAR_LIPOPROTEIN"/>
    <property type="match status" value="1"/>
</dbReference>